<dbReference type="InterPro" id="IPR000531">
    <property type="entry name" value="Beta-barrel_TonB"/>
</dbReference>
<protein>
    <submittedName>
        <fullName evidence="16">Iron complex outermembrane receptor protein</fullName>
    </submittedName>
</protein>
<dbReference type="Gene3D" id="2.170.130.10">
    <property type="entry name" value="TonB-dependent receptor, plug domain"/>
    <property type="match status" value="1"/>
</dbReference>
<comment type="similarity">
    <text evidence="2">Belongs to the TonB-dependent receptor family. Hemoglobin/haptoglobin binding protein subfamily.</text>
</comment>
<evidence type="ECO:0000259" key="15">
    <source>
        <dbReference type="Pfam" id="PF07715"/>
    </source>
</evidence>
<dbReference type="EMBL" id="JAVDWR010000007">
    <property type="protein sequence ID" value="MDR7121520.1"/>
    <property type="molecule type" value="Genomic_DNA"/>
</dbReference>
<evidence type="ECO:0000256" key="13">
    <source>
        <dbReference type="SAM" id="SignalP"/>
    </source>
</evidence>
<dbReference type="CDD" id="cd01347">
    <property type="entry name" value="ligand_gated_channel"/>
    <property type="match status" value="1"/>
</dbReference>
<dbReference type="InterPro" id="IPR039426">
    <property type="entry name" value="TonB-dep_rcpt-like"/>
</dbReference>
<feature type="chain" id="PRO_5046392512" evidence="13">
    <location>
        <begin position="28"/>
        <end position="715"/>
    </location>
</feature>
<dbReference type="PANTHER" id="PTHR30069:SF29">
    <property type="entry name" value="HEMOGLOBIN AND HEMOGLOBIN-HAPTOGLOBIN-BINDING PROTEIN 1-RELATED"/>
    <property type="match status" value="1"/>
</dbReference>
<evidence type="ECO:0000256" key="12">
    <source>
        <dbReference type="RuleBase" id="RU003357"/>
    </source>
</evidence>
<evidence type="ECO:0000256" key="2">
    <source>
        <dbReference type="ARBA" id="ARBA00008143"/>
    </source>
</evidence>
<evidence type="ECO:0000256" key="7">
    <source>
        <dbReference type="ARBA" id="ARBA00023077"/>
    </source>
</evidence>
<evidence type="ECO:0000256" key="4">
    <source>
        <dbReference type="ARBA" id="ARBA00022452"/>
    </source>
</evidence>
<dbReference type="RefSeq" id="WP_310278804.1">
    <property type="nucleotide sequence ID" value="NZ_JAVDWR010000007.1"/>
</dbReference>
<evidence type="ECO:0000256" key="6">
    <source>
        <dbReference type="ARBA" id="ARBA00022729"/>
    </source>
</evidence>
<comment type="subcellular location">
    <subcellularLocation>
        <location evidence="1 11">Cell outer membrane</location>
        <topology evidence="1 11">Multi-pass membrane protein</topology>
    </subcellularLocation>
</comment>
<keyword evidence="8 11" id="KW-0472">Membrane</keyword>
<organism evidence="16 17">
    <name type="scientific">Rheinheimera soli</name>
    <dbReference type="NCBI Taxonomy" id="443616"/>
    <lineage>
        <taxon>Bacteria</taxon>
        <taxon>Pseudomonadati</taxon>
        <taxon>Pseudomonadota</taxon>
        <taxon>Gammaproteobacteria</taxon>
        <taxon>Chromatiales</taxon>
        <taxon>Chromatiaceae</taxon>
        <taxon>Rheinheimera</taxon>
    </lineage>
</organism>
<evidence type="ECO:0000256" key="1">
    <source>
        <dbReference type="ARBA" id="ARBA00004571"/>
    </source>
</evidence>
<keyword evidence="9 16" id="KW-0675">Receptor</keyword>
<name>A0ABU1W0M6_9GAMM</name>
<dbReference type="PROSITE" id="PS52016">
    <property type="entry name" value="TONB_DEPENDENT_REC_3"/>
    <property type="match status" value="1"/>
</dbReference>
<evidence type="ECO:0000259" key="14">
    <source>
        <dbReference type="Pfam" id="PF00593"/>
    </source>
</evidence>
<dbReference type="Pfam" id="PF00593">
    <property type="entry name" value="TonB_dep_Rec_b-barrel"/>
    <property type="match status" value="1"/>
</dbReference>
<evidence type="ECO:0000256" key="3">
    <source>
        <dbReference type="ARBA" id="ARBA00022448"/>
    </source>
</evidence>
<dbReference type="PANTHER" id="PTHR30069">
    <property type="entry name" value="TONB-DEPENDENT OUTER MEMBRANE RECEPTOR"/>
    <property type="match status" value="1"/>
</dbReference>
<sequence>MTQLPAARLNLLSLCMLSLFSSALVQADNQFIAEDLEDFYGATDFVSIATGTTKRIDKAPAITTLITAEDIARSGATHLDEVLEQVPGLHVTPSTISRLDSVYSIRGIQTGFNPQVLVLLNGTEFKNSFSGGLPYTFRFPATIIERIEVIRGPGTAVYGADAYSGVINIVTKDLSKSKSVIGSRFGSFDSNDHWLHLGHKWQDWSVGLAIEQQKSDGDKDRIAATDQQSVFDRVFGTQASQAPGPLSTGYNILDVHGTVQNGNLKWEHWWWQQHKGGLGPGGAQSLDSTGYQNFRDYRTKLSYLYQLSPELSWTNDLSYLDAKSETYFVLFPAGTRLPIGADGNISFAAPVGMVSFPDGYIGSPRGNHKDSRLNSIFHYTAFTGHQLRLELGWFEQKLTPRELKNFGPGILDGTQAVVTGELTDVTGTDYIYVTPVQRSNRHISLQDSWRFKSDWELTIGMRYDDFSDFGSTLNPRFALVWDTAHNLTTKLLYGSAFRAPSFNELFLQNNPAALGNPDLEPETIDTLELAFDYQLSFNNRLALNLYSYKAKDLIDKAPIPGTSFLQTANLQDLDGHGAEFEWTWRAGDQWKLDSNIAFHSTKNRLTEQQIALAPRWTGAIRAYYTFNDQWQGSVWGYWVADRARAATDTRKAISDYQLFNLSLSYQPAQSDWQFKGTLKNLFDKKAYEPSTGAVQNDYQLEGLSIALQASYHWEW</sequence>
<dbReference type="InterPro" id="IPR037066">
    <property type="entry name" value="Plug_dom_sf"/>
</dbReference>
<dbReference type="InterPro" id="IPR012910">
    <property type="entry name" value="Plug_dom"/>
</dbReference>
<feature type="domain" description="TonB-dependent receptor plug" evidence="15">
    <location>
        <begin position="57"/>
        <end position="166"/>
    </location>
</feature>
<keyword evidence="6 13" id="KW-0732">Signal</keyword>
<gene>
    <name evidence="16" type="ORF">J2W69_002471</name>
</gene>
<accession>A0ABU1W0M6</accession>
<keyword evidence="10 11" id="KW-0998">Cell outer membrane</keyword>
<keyword evidence="4 11" id="KW-1134">Transmembrane beta strand</keyword>
<dbReference type="Pfam" id="PF07715">
    <property type="entry name" value="Plug"/>
    <property type="match status" value="1"/>
</dbReference>
<dbReference type="InterPro" id="IPR036942">
    <property type="entry name" value="Beta-barrel_TonB_sf"/>
</dbReference>
<keyword evidence="7 12" id="KW-0798">TonB box</keyword>
<dbReference type="Proteomes" id="UP001257909">
    <property type="component" value="Unassembled WGS sequence"/>
</dbReference>
<keyword evidence="5 11" id="KW-0812">Transmembrane</keyword>
<keyword evidence="17" id="KW-1185">Reference proteome</keyword>
<evidence type="ECO:0000256" key="11">
    <source>
        <dbReference type="PROSITE-ProRule" id="PRU01360"/>
    </source>
</evidence>
<evidence type="ECO:0000256" key="8">
    <source>
        <dbReference type="ARBA" id="ARBA00023136"/>
    </source>
</evidence>
<evidence type="ECO:0000256" key="9">
    <source>
        <dbReference type="ARBA" id="ARBA00023170"/>
    </source>
</evidence>
<evidence type="ECO:0000313" key="16">
    <source>
        <dbReference type="EMBL" id="MDR7121520.1"/>
    </source>
</evidence>
<feature type="signal peptide" evidence="13">
    <location>
        <begin position="1"/>
        <end position="27"/>
    </location>
</feature>
<keyword evidence="3 11" id="KW-0813">Transport</keyword>
<feature type="domain" description="TonB-dependent receptor-like beta-barrel" evidence="14">
    <location>
        <begin position="279"/>
        <end position="681"/>
    </location>
</feature>
<dbReference type="Gene3D" id="2.40.170.20">
    <property type="entry name" value="TonB-dependent receptor, beta-barrel domain"/>
    <property type="match status" value="1"/>
</dbReference>
<evidence type="ECO:0000256" key="5">
    <source>
        <dbReference type="ARBA" id="ARBA00022692"/>
    </source>
</evidence>
<evidence type="ECO:0000313" key="17">
    <source>
        <dbReference type="Proteomes" id="UP001257909"/>
    </source>
</evidence>
<proteinExistence type="inferred from homology"/>
<comment type="caution">
    <text evidence="16">The sequence shown here is derived from an EMBL/GenBank/DDBJ whole genome shotgun (WGS) entry which is preliminary data.</text>
</comment>
<reference evidence="16 17" key="1">
    <citation type="submission" date="2023-07" db="EMBL/GenBank/DDBJ databases">
        <title>Sorghum-associated microbial communities from plants grown in Nebraska, USA.</title>
        <authorList>
            <person name="Schachtman D."/>
        </authorList>
    </citation>
    <scope>NUCLEOTIDE SEQUENCE [LARGE SCALE GENOMIC DNA]</scope>
    <source>
        <strain evidence="16 17">4138</strain>
    </source>
</reference>
<evidence type="ECO:0000256" key="10">
    <source>
        <dbReference type="ARBA" id="ARBA00023237"/>
    </source>
</evidence>
<dbReference type="SUPFAM" id="SSF56935">
    <property type="entry name" value="Porins"/>
    <property type="match status" value="1"/>
</dbReference>